<name>A0ABN0XGN6_9ACTN</name>
<feature type="domain" description="N-acetyltransferase" evidence="1">
    <location>
        <begin position="10"/>
        <end position="164"/>
    </location>
</feature>
<dbReference type="InterPro" id="IPR016181">
    <property type="entry name" value="Acyl_CoA_acyltransferase"/>
</dbReference>
<comment type="caution">
    <text evidence="2">The sequence shown here is derived from an EMBL/GenBank/DDBJ whole genome shotgun (WGS) entry which is preliminary data.</text>
</comment>
<sequence length="185" mass="21663">MDFRNGRFTADICTDEAYFDKLVAQMYDEVFGGRTSHFTVPAERQKDREILGAEFDTLHQERILVRDSDGEVAAWMKGEMEDPSTFYLRTAGIRPDFRNKGIANALYPQIFQYLRGLGYERVSSQHHPNNGPAMMLQLSLGFIVEGMNVDERWGPQVKMVRFLHEDRLREFERRFGLPEYSWRRG</sequence>
<keyword evidence="3" id="KW-1185">Reference proteome</keyword>
<proteinExistence type="predicted"/>
<dbReference type="EMBL" id="BAAABM010000062">
    <property type="protein sequence ID" value="GAA0363688.1"/>
    <property type="molecule type" value="Genomic_DNA"/>
</dbReference>
<dbReference type="Proteomes" id="UP001501822">
    <property type="component" value="Unassembled WGS sequence"/>
</dbReference>
<evidence type="ECO:0000259" key="1">
    <source>
        <dbReference type="PROSITE" id="PS51186"/>
    </source>
</evidence>
<dbReference type="RefSeq" id="WP_343886610.1">
    <property type="nucleotide sequence ID" value="NZ_BAAABM010000062.1"/>
</dbReference>
<gene>
    <name evidence="2" type="ORF">GCM10010151_62110</name>
</gene>
<dbReference type="CDD" id="cd04301">
    <property type="entry name" value="NAT_SF"/>
    <property type="match status" value="1"/>
</dbReference>
<accession>A0ABN0XGN6</accession>
<dbReference type="InterPro" id="IPR000182">
    <property type="entry name" value="GNAT_dom"/>
</dbReference>
<evidence type="ECO:0000313" key="3">
    <source>
        <dbReference type="Proteomes" id="UP001501822"/>
    </source>
</evidence>
<dbReference type="Pfam" id="PF00583">
    <property type="entry name" value="Acetyltransf_1"/>
    <property type="match status" value="1"/>
</dbReference>
<evidence type="ECO:0000313" key="2">
    <source>
        <dbReference type="EMBL" id="GAA0363688.1"/>
    </source>
</evidence>
<dbReference type="PROSITE" id="PS51186">
    <property type="entry name" value="GNAT"/>
    <property type="match status" value="1"/>
</dbReference>
<organism evidence="2 3">
    <name type="scientific">Actinoallomurus spadix</name>
    <dbReference type="NCBI Taxonomy" id="79912"/>
    <lineage>
        <taxon>Bacteria</taxon>
        <taxon>Bacillati</taxon>
        <taxon>Actinomycetota</taxon>
        <taxon>Actinomycetes</taxon>
        <taxon>Streptosporangiales</taxon>
        <taxon>Thermomonosporaceae</taxon>
        <taxon>Actinoallomurus</taxon>
    </lineage>
</organism>
<dbReference type="SUPFAM" id="SSF55729">
    <property type="entry name" value="Acyl-CoA N-acyltransferases (Nat)"/>
    <property type="match status" value="1"/>
</dbReference>
<reference evidence="2 3" key="1">
    <citation type="journal article" date="2019" name="Int. J. Syst. Evol. Microbiol.">
        <title>The Global Catalogue of Microorganisms (GCM) 10K type strain sequencing project: providing services to taxonomists for standard genome sequencing and annotation.</title>
        <authorList>
            <consortium name="The Broad Institute Genomics Platform"/>
            <consortium name="The Broad Institute Genome Sequencing Center for Infectious Disease"/>
            <person name="Wu L."/>
            <person name="Ma J."/>
        </authorList>
    </citation>
    <scope>NUCLEOTIDE SEQUENCE [LARGE SCALE GENOMIC DNA]</scope>
    <source>
        <strain evidence="2 3">JCM 3146</strain>
    </source>
</reference>
<dbReference type="Gene3D" id="3.40.630.30">
    <property type="match status" value="1"/>
</dbReference>
<protein>
    <recommendedName>
        <fullName evidence="1">N-acetyltransferase domain-containing protein</fullName>
    </recommendedName>
</protein>